<dbReference type="Proteomes" id="UP000286045">
    <property type="component" value="Unassembled WGS sequence"/>
</dbReference>
<dbReference type="EMBL" id="RYZI01000016">
    <property type="protein sequence ID" value="RWA13985.1"/>
    <property type="molecule type" value="Genomic_DNA"/>
</dbReference>
<sequence length="102" mass="11006">MSVVKSSIEPSPSHLEASEPQQPSQPSQQHSLLDKVAILCGPSAQLLFFLFLPASLNLPPVSPSLSPEQTAYHYVYNETGLKGGISLMLLTGAILAHILRRN</sequence>
<protein>
    <submittedName>
        <fullName evidence="2">Uncharacterized protein</fullName>
    </submittedName>
</protein>
<feature type="region of interest" description="Disordered" evidence="1">
    <location>
        <begin position="1"/>
        <end position="29"/>
    </location>
</feature>
<feature type="compositionally biased region" description="Polar residues" evidence="1">
    <location>
        <begin position="1"/>
        <end position="10"/>
    </location>
</feature>
<evidence type="ECO:0000256" key="1">
    <source>
        <dbReference type="SAM" id="MobiDB-lite"/>
    </source>
</evidence>
<name>A0A439DHV3_9PEZI</name>
<dbReference type="AlphaFoldDB" id="A0A439DHV3"/>
<gene>
    <name evidence="2" type="ORF">EKO27_g1133</name>
</gene>
<keyword evidence="3" id="KW-1185">Reference proteome</keyword>
<accession>A0A439DHV3</accession>
<reference evidence="2 3" key="1">
    <citation type="submission" date="2018-12" db="EMBL/GenBank/DDBJ databases">
        <title>Draft genome sequence of Xylaria grammica IHI A82.</title>
        <authorList>
            <person name="Buettner E."/>
            <person name="Kellner H."/>
        </authorList>
    </citation>
    <scope>NUCLEOTIDE SEQUENCE [LARGE SCALE GENOMIC DNA]</scope>
    <source>
        <strain evidence="2 3">IHI A82</strain>
    </source>
</reference>
<evidence type="ECO:0000313" key="3">
    <source>
        <dbReference type="Proteomes" id="UP000286045"/>
    </source>
</evidence>
<feature type="compositionally biased region" description="Low complexity" evidence="1">
    <location>
        <begin position="18"/>
        <end position="29"/>
    </location>
</feature>
<evidence type="ECO:0000313" key="2">
    <source>
        <dbReference type="EMBL" id="RWA13985.1"/>
    </source>
</evidence>
<comment type="caution">
    <text evidence="2">The sequence shown here is derived from an EMBL/GenBank/DDBJ whole genome shotgun (WGS) entry which is preliminary data.</text>
</comment>
<organism evidence="2 3">
    <name type="scientific">Xylaria grammica</name>
    <dbReference type="NCBI Taxonomy" id="363999"/>
    <lineage>
        <taxon>Eukaryota</taxon>
        <taxon>Fungi</taxon>
        <taxon>Dikarya</taxon>
        <taxon>Ascomycota</taxon>
        <taxon>Pezizomycotina</taxon>
        <taxon>Sordariomycetes</taxon>
        <taxon>Xylariomycetidae</taxon>
        <taxon>Xylariales</taxon>
        <taxon>Xylariaceae</taxon>
        <taxon>Xylaria</taxon>
    </lineage>
</organism>
<proteinExistence type="predicted"/>